<sequence length="211" mass="24798">MWRMEDVLDLYALPADPLRPLITLDERPVQLLSDVREPLPCKPGRPRRQDYEYQREGTCNLFCFFAPHEKWRHVEVTERRTALDFAHQMKWLVDCRYPEADLIRVVLDNLNIHSPASLYQAYPAEEARRITRKLEFHHTPPHASWLNMNELELAVLSKPCLARRLDSREAVAHEVAAWEQERNADGSTVTWRFTTAHARTRLARLYPAFDA</sequence>
<dbReference type="EMBL" id="CADCTV010000927">
    <property type="protein sequence ID" value="CAA9369266.1"/>
    <property type="molecule type" value="Genomic_DNA"/>
</dbReference>
<dbReference type="InterPro" id="IPR038717">
    <property type="entry name" value="Tc1-like_DDE_dom"/>
</dbReference>
<feature type="domain" description="Tc1-like transposase DDE" evidence="1">
    <location>
        <begin position="21"/>
        <end position="170"/>
    </location>
</feature>
<evidence type="ECO:0000313" key="2">
    <source>
        <dbReference type="EMBL" id="CAA9369266.1"/>
    </source>
</evidence>
<gene>
    <name evidence="2" type="ORF">AVDCRST_MAG89-4426</name>
</gene>
<reference evidence="2" key="1">
    <citation type="submission" date="2020-02" db="EMBL/GenBank/DDBJ databases">
        <authorList>
            <person name="Meier V. D."/>
        </authorList>
    </citation>
    <scope>NUCLEOTIDE SEQUENCE</scope>
    <source>
        <strain evidence="2">AVDCRST_MAG89</strain>
    </source>
</reference>
<name>A0A6J4MUB7_9BACT</name>
<dbReference type="InterPro" id="IPR047655">
    <property type="entry name" value="Transpos_IS630-like"/>
</dbReference>
<dbReference type="AlphaFoldDB" id="A0A6J4MUB7"/>
<accession>A0A6J4MUB7</accession>
<dbReference type="NCBIfam" id="NF033545">
    <property type="entry name" value="transpos_IS630"/>
    <property type="match status" value="1"/>
</dbReference>
<proteinExistence type="predicted"/>
<organism evidence="2">
    <name type="scientific">uncultured Gemmatimonadota bacterium</name>
    <dbReference type="NCBI Taxonomy" id="203437"/>
    <lineage>
        <taxon>Bacteria</taxon>
        <taxon>Pseudomonadati</taxon>
        <taxon>Gemmatimonadota</taxon>
        <taxon>environmental samples</taxon>
    </lineage>
</organism>
<protein>
    <submittedName>
        <fullName evidence="2">Mobile element protein</fullName>
    </submittedName>
</protein>
<evidence type="ECO:0000259" key="1">
    <source>
        <dbReference type="Pfam" id="PF13358"/>
    </source>
</evidence>
<dbReference type="Pfam" id="PF13358">
    <property type="entry name" value="DDE_3"/>
    <property type="match status" value="1"/>
</dbReference>